<dbReference type="EMBL" id="CM016557">
    <property type="protein sequence ID" value="TKW08099.1"/>
    <property type="molecule type" value="Genomic_DNA"/>
</dbReference>
<dbReference type="Gramene" id="TKW08099">
    <property type="protein sequence ID" value="TKW08099"/>
    <property type="gene ID" value="SEVIR_6G006500v2"/>
</dbReference>
<keyword evidence="1" id="KW-0812">Transmembrane</keyword>
<proteinExistence type="predicted"/>
<evidence type="ECO:0000313" key="3">
    <source>
        <dbReference type="Proteomes" id="UP000298652"/>
    </source>
</evidence>
<protein>
    <submittedName>
        <fullName evidence="2">Uncharacterized protein</fullName>
    </submittedName>
</protein>
<dbReference type="AlphaFoldDB" id="A0A4U6U428"/>
<evidence type="ECO:0000313" key="2">
    <source>
        <dbReference type="EMBL" id="TKW08099.1"/>
    </source>
</evidence>
<evidence type="ECO:0000256" key="1">
    <source>
        <dbReference type="SAM" id="Phobius"/>
    </source>
</evidence>
<dbReference type="PANTHER" id="PTHR31549:SF256">
    <property type="entry name" value="EXPRESSED PROTEIN"/>
    <property type="match status" value="1"/>
</dbReference>
<dbReference type="Pfam" id="PF03140">
    <property type="entry name" value="DUF247"/>
    <property type="match status" value="1"/>
</dbReference>
<organism evidence="2 3">
    <name type="scientific">Setaria viridis</name>
    <name type="common">Green bristlegrass</name>
    <name type="synonym">Setaria italica subsp. viridis</name>
    <dbReference type="NCBI Taxonomy" id="4556"/>
    <lineage>
        <taxon>Eukaryota</taxon>
        <taxon>Viridiplantae</taxon>
        <taxon>Streptophyta</taxon>
        <taxon>Embryophyta</taxon>
        <taxon>Tracheophyta</taxon>
        <taxon>Spermatophyta</taxon>
        <taxon>Magnoliopsida</taxon>
        <taxon>Liliopsida</taxon>
        <taxon>Poales</taxon>
        <taxon>Poaceae</taxon>
        <taxon>PACMAD clade</taxon>
        <taxon>Panicoideae</taxon>
        <taxon>Panicodae</taxon>
        <taxon>Paniceae</taxon>
        <taxon>Cenchrinae</taxon>
        <taxon>Setaria</taxon>
    </lineage>
</organism>
<keyword evidence="3" id="KW-1185">Reference proteome</keyword>
<dbReference type="PANTHER" id="PTHR31549">
    <property type="entry name" value="PROTEIN, PUTATIVE (DUF247)-RELATED-RELATED"/>
    <property type="match status" value="1"/>
</dbReference>
<keyword evidence="1" id="KW-0472">Membrane</keyword>
<gene>
    <name evidence="2" type="ORF">SEVIR_6G006500v2</name>
</gene>
<accession>A0A4U6U428</accession>
<reference evidence="2" key="1">
    <citation type="submission" date="2019-03" db="EMBL/GenBank/DDBJ databases">
        <title>WGS assembly of Setaria viridis.</title>
        <authorList>
            <person name="Huang P."/>
            <person name="Jenkins J."/>
            <person name="Grimwood J."/>
            <person name="Barry K."/>
            <person name="Healey A."/>
            <person name="Mamidi S."/>
            <person name="Sreedasyam A."/>
            <person name="Shu S."/>
            <person name="Feldman M."/>
            <person name="Wu J."/>
            <person name="Yu Y."/>
            <person name="Chen C."/>
            <person name="Johnson J."/>
            <person name="Rokhsar D."/>
            <person name="Baxter I."/>
            <person name="Schmutz J."/>
            <person name="Brutnell T."/>
            <person name="Kellogg E."/>
        </authorList>
    </citation>
    <scope>NUCLEOTIDE SEQUENCE [LARGE SCALE GENOMIC DNA]</scope>
</reference>
<keyword evidence="1" id="KW-1133">Transmembrane helix</keyword>
<feature type="transmembrane region" description="Helical" evidence="1">
    <location>
        <begin position="405"/>
        <end position="423"/>
    </location>
</feature>
<dbReference type="OMA" id="TKFMDMG"/>
<dbReference type="Proteomes" id="UP000298652">
    <property type="component" value="Chromosome 6"/>
</dbReference>
<sequence length="428" mass="48556">MGRSNDEEEVDLEEADEDSTRLIFEVWKKKAIDFEADFGNIETKIHRFPPSLRGLGVRYMVPAAVAIGPYHRPSASRDNLWEMEAVKDLAAYHFVLDSGHSLEKMVQAVFERQAHSVYTGEGSENIDGRQFAFGMSRDGCFLLQYMVMCTARHELAPSLVCALSSNQAVISHDIMLLENQIPWVVIETLRRFRTVAVEDFIAKMGRTLEVRGDSPRRPFVLGDGYRPPHLLGLLHYYKTGTTNTRAAAVSAIELEEMGIKLTASKTTKFRDMGIKKTPFSGEIFLAPLLLDQVRACWLINMAAFEVCIGAGVREDSKQQPVVCSYLAVLAMLMDRKEDVHELRAKRLVQGELTNRETLDFFKTLIKHISGGALYVRILEDIEDYKQKRRMWVKVYAFIYKNLKTIITVLSIIGVITGIFKTLLSLQKH</sequence>
<dbReference type="InterPro" id="IPR004158">
    <property type="entry name" value="DUF247_pln"/>
</dbReference>
<name>A0A4U6U428_SETVI</name>